<protein>
    <submittedName>
        <fullName evidence="4">Fused response regulator/phosphatase</fullName>
    </submittedName>
</protein>
<keyword evidence="1" id="KW-0378">Hydrolase</keyword>
<dbReference type="Proteomes" id="UP001348149">
    <property type="component" value="Unassembled WGS sequence"/>
</dbReference>
<dbReference type="PANTHER" id="PTHR43156:SF2">
    <property type="entry name" value="STAGE II SPORULATION PROTEIN E"/>
    <property type="match status" value="1"/>
</dbReference>
<evidence type="ECO:0000313" key="5">
    <source>
        <dbReference type="Proteomes" id="UP001348149"/>
    </source>
</evidence>
<reference evidence="4 5" key="1">
    <citation type="submission" date="2024-01" db="EMBL/GenBank/DDBJ databases">
        <title>Mesobacterium rodlantinim sp. nov., isolated from shallow sea hydrothermal systems off Kueishantao Island.</title>
        <authorList>
            <person name="Su Z."/>
            <person name="Tang K."/>
        </authorList>
    </citation>
    <scope>NUCLEOTIDE SEQUENCE [LARGE SCALE GENOMIC DNA]</scope>
    <source>
        <strain evidence="4 5">TK19101</strain>
    </source>
</reference>
<sequence>MSVHATHSAAHLQDATPIKRVLVVDDSRVQLRIMSSILRRWHYDVWEASGGQHALDLCAQVRPDLVLSDWMMPGMDGLEFCRRFRAMTRDRYGYFILLTSKSEKGEIVLGLDAGADDFLSKPVNSDELRARINAGARMLAMQRELAATLGTLQKLYDDIDKDLQQARLIQESLVPRRRVKQENGTVSLLLKPCGHVGGDLVGMFSPGRNRLGVYSIDVSGHGITSALVTARMAGYLSAEHFEENMALERRFDQFFALRPPEQVASLLNRRLTNDRGVAEYLTMAYATVDLNSGNVAMVQAGHPPPLLLRADGSHRFIGDGGLPIGLMENARYDRISFRMQPGDRLILYSDGLTECEIQGGQMLEEDGLAQLALATPHRLHDTDYLDDLYWRLCQMRAPGSDYVDDISAAMLEFAPDQPE</sequence>
<comment type="caution">
    <text evidence="4">The sequence shown here is derived from an EMBL/GenBank/DDBJ whole genome shotgun (WGS) entry which is preliminary data.</text>
</comment>
<proteinExistence type="predicted"/>
<name>A0ABU6HDZ7_9RHOB</name>
<dbReference type="SUPFAM" id="SSF81606">
    <property type="entry name" value="PP2C-like"/>
    <property type="match status" value="1"/>
</dbReference>
<keyword evidence="2" id="KW-0597">Phosphoprotein</keyword>
<evidence type="ECO:0000256" key="2">
    <source>
        <dbReference type="PROSITE-ProRule" id="PRU00169"/>
    </source>
</evidence>
<dbReference type="InterPro" id="IPR011006">
    <property type="entry name" value="CheY-like_superfamily"/>
</dbReference>
<dbReference type="InterPro" id="IPR036457">
    <property type="entry name" value="PPM-type-like_dom_sf"/>
</dbReference>
<evidence type="ECO:0000256" key="1">
    <source>
        <dbReference type="ARBA" id="ARBA00022801"/>
    </source>
</evidence>
<dbReference type="InterPro" id="IPR052016">
    <property type="entry name" value="Bact_Sigma-Reg"/>
</dbReference>
<evidence type="ECO:0000313" key="4">
    <source>
        <dbReference type="EMBL" id="MEC3860687.1"/>
    </source>
</evidence>
<dbReference type="Pfam" id="PF07228">
    <property type="entry name" value="SpoIIE"/>
    <property type="match status" value="1"/>
</dbReference>
<keyword evidence="5" id="KW-1185">Reference proteome</keyword>
<dbReference type="Gene3D" id="3.60.40.10">
    <property type="entry name" value="PPM-type phosphatase domain"/>
    <property type="match status" value="1"/>
</dbReference>
<dbReference type="SMART" id="SM00331">
    <property type="entry name" value="PP2C_SIG"/>
    <property type="match status" value="1"/>
</dbReference>
<organism evidence="4 5">
    <name type="scientific">Mesobacterium hydrothermale</name>
    <dbReference type="NCBI Taxonomy" id="3111907"/>
    <lineage>
        <taxon>Bacteria</taxon>
        <taxon>Pseudomonadati</taxon>
        <taxon>Pseudomonadota</taxon>
        <taxon>Alphaproteobacteria</taxon>
        <taxon>Rhodobacterales</taxon>
        <taxon>Roseobacteraceae</taxon>
        <taxon>Mesobacterium</taxon>
    </lineage>
</organism>
<dbReference type="InterPro" id="IPR001789">
    <property type="entry name" value="Sig_transdc_resp-reg_receiver"/>
</dbReference>
<accession>A0ABU6HDZ7</accession>
<feature type="domain" description="Response regulatory" evidence="3">
    <location>
        <begin position="20"/>
        <end position="136"/>
    </location>
</feature>
<gene>
    <name evidence="4" type="ORF">VK792_05275</name>
</gene>
<dbReference type="Pfam" id="PF00072">
    <property type="entry name" value="Response_reg"/>
    <property type="match status" value="1"/>
</dbReference>
<dbReference type="EMBL" id="JAYLLH010000005">
    <property type="protein sequence ID" value="MEC3860687.1"/>
    <property type="molecule type" value="Genomic_DNA"/>
</dbReference>
<dbReference type="SUPFAM" id="SSF52172">
    <property type="entry name" value="CheY-like"/>
    <property type="match status" value="1"/>
</dbReference>
<dbReference type="PANTHER" id="PTHR43156">
    <property type="entry name" value="STAGE II SPORULATION PROTEIN E-RELATED"/>
    <property type="match status" value="1"/>
</dbReference>
<dbReference type="SMART" id="SM00448">
    <property type="entry name" value="REC"/>
    <property type="match status" value="1"/>
</dbReference>
<feature type="modified residue" description="4-aspartylphosphate" evidence="2">
    <location>
        <position position="69"/>
    </location>
</feature>
<dbReference type="InterPro" id="IPR001932">
    <property type="entry name" value="PPM-type_phosphatase-like_dom"/>
</dbReference>
<dbReference type="RefSeq" id="WP_326296312.1">
    <property type="nucleotide sequence ID" value="NZ_JAYLLH010000005.1"/>
</dbReference>
<dbReference type="PROSITE" id="PS50110">
    <property type="entry name" value="RESPONSE_REGULATORY"/>
    <property type="match status" value="1"/>
</dbReference>
<dbReference type="Gene3D" id="3.40.50.2300">
    <property type="match status" value="1"/>
</dbReference>
<evidence type="ECO:0000259" key="3">
    <source>
        <dbReference type="PROSITE" id="PS50110"/>
    </source>
</evidence>